<dbReference type="EMBL" id="JAXQNO010000019">
    <property type="protein sequence ID" value="KAK4774695.1"/>
    <property type="molecule type" value="Genomic_DNA"/>
</dbReference>
<dbReference type="Proteomes" id="UP001346149">
    <property type="component" value="Unassembled WGS sequence"/>
</dbReference>
<proteinExistence type="predicted"/>
<gene>
    <name evidence="1" type="ORF">SAY86_009630</name>
</gene>
<sequence length="95" mass="10805">MTVGQNSILSEIGHHQRMKYRKNPIQLRKSPRALCSFPLGSWHLPSFLPFLVEIMAINGWQLVCLSLLVEVKPVLNLNHETGSQLGSTRHHHTMP</sequence>
<accession>A0AAN7QT66</accession>
<reference evidence="1 2" key="1">
    <citation type="journal article" date="2023" name="Hortic Res">
        <title>Pangenome of water caltrop reveals structural variations and asymmetric subgenome divergence after allopolyploidization.</title>
        <authorList>
            <person name="Zhang X."/>
            <person name="Chen Y."/>
            <person name="Wang L."/>
            <person name="Yuan Y."/>
            <person name="Fang M."/>
            <person name="Shi L."/>
            <person name="Lu R."/>
            <person name="Comes H.P."/>
            <person name="Ma Y."/>
            <person name="Chen Y."/>
            <person name="Huang G."/>
            <person name="Zhou Y."/>
            <person name="Zheng Z."/>
            <person name="Qiu Y."/>
        </authorList>
    </citation>
    <scope>NUCLEOTIDE SEQUENCE [LARGE SCALE GENOMIC DNA]</scope>
    <source>
        <strain evidence="1">F231</strain>
    </source>
</reference>
<name>A0AAN7QT66_TRANT</name>
<organism evidence="1 2">
    <name type="scientific">Trapa natans</name>
    <name type="common">Water chestnut</name>
    <dbReference type="NCBI Taxonomy" id="22666"/>
    <lineage>
        <taxon>Eukaryota</taxon>
        <taxon>Viridiplantae</taxon>
        <taxon>Streptophyta</taxon>
        <taxon>Embryophyta</taxon>
        <taxon>Tracheophyta</taxon>
        <taxon>Spermatophyta</taxon>
        <taxon>Magnoliopsida</taxon>
        <taxon>eudicotyledons</taxon>
        <taxon>Gunneridae</taxon>
        <taxon>Pentapetalae</taxon>
        <taxon>rosids</taxon>
        <taxon>malvids</taxon>
        <taxon>Myrtales</taxon>
        <taxon>Lythraceae</taxon>
        <taxon>Trapa</taxon>
    </lineage>
</organism>
<evidence type="ECO:0000313" key="1">
    <source>
        <dbReference type="EMBL" id="KAK4774695.1"/>
    </source>
</evidence>
<keyword evidence="2" id="KW-1185">Reference proteome</keyword>
<dbReference type="AlphaFoldDB" id="A0AAN7QT66"/>
<protein>
    <submittedName>
        <fullName evidence="1">Uncharacterized protein</fullName>
    </submittedName>
</protein>
<evidence type="ECO:0000313" key="2">
    <source>
        <dbReference type="Proteomes" id="UP001346149"/>
    </source>
</evidence>
<comment type="caution">
    <text evidence="1">The sequence shown here is derived from an EMBL/GenBank/DDBJ whole genome shotgun (WGS) entry which is preliminary data.</text>
</comment>